<protein>
    <submittedName>
        <fullName evidence="1">HCc2 protein</fullName>
    </submittedName>
</protein>
<dbReference type="EMBL" id="CAJNIZ010000240">
    <property type="protein sequence ID" value="CAE7156677.1"/>
    <property type="molecule type" value="Genomic_DNA"/>
</dbReference>
<keyword evidence="2" id="KW-1185">Reference proteome</keyword>
<name>A0A812IU94_SYMPI</name>
<proteinExistence type="predicted"/>
<dbReference type="Proteomes" id="UP000649617">
    <property type="component" value="Unassembled WGS sequence"/>
</dbReference>
<dbReference type="AlphaFoldDB" id="A0A812IU94"/>
<reference evidence="1" key="1">
    <citation type="submission" date="2021-02" db="EMBL/GenBank/DDBJ databases">
        <authorList>
            <person name="Dougan E. K."/>
            <person name="Rhodes N."/>
            <person name="Thang M."/>
            <person name="Chan C."/>
        </authorList>
    </citation>
    <scope>NUCLEOTIDE SEQUENCE</scope>
</reference>
<accession>A0A812IU94</accession>
<evidence type="ECO:0000313" key="1">
    <source>
        <dbReference type="EMBL" id="CAE7156677.1"/>
    </source>
</evidence>
<organism evidence="1 2">
    <name type="scientific">Symbiodinium pilosum</name>
    <name type="common">Dinoflagellate</name>
    <dbReference type="NCBI Taxonomy" id="2952"/>
    <lineage>
        <taxon>Eukaryota</taxon>
        <taxon>Sar</taxon>
        <taxon>Alveolata</taxon>
        <taxon>Dinophyceae</taxon>
        <taxon>Suessiales</taxon>
        <taxon>Symbiodiniaceae</taxon>
        <taxon>Symbiodinium</taxon>
    </lineage>
</organism>
<gene>
    <name evidence="1" type="primary">HCc2</name>
    <name evidence="1" type="ORF">SPIL2461_LOCUS353</name>
</gene>
<dbReference type="OrthoDB" id="10667092at2759"/>
<feature type="non-terminal residue" evidence="1">
    <location>
        <position position="1"/>
    </location>
</feature>
<feature type="non-terminal residue" evidence="1">
    <location>
        <position position="50"/>
    </location>
</feature>
<evidence type="ECO:0000313" key="2">
    <source>
        <dbReference type="Proteomes" id="UP000649617"/>
    </source>
</evidence>
<sequence length="50" mass="5493">VSPVKRIGVSGGTAPFFSLLLKDRAAMSETDGQRYGDYWIGKDLSRAMDE</sequence>
<comment type="caution">
    <text evidence="1">The sequence shown here is derived from an EMBL/GenBank/DDBJ whole genome shotgun (WGS) entry which is preliminary data.</text>
</comment>